<dbReference type="AlphaFoldDB" id="A0A2P2NR89"/>
<evidence type="ECO:0000313" key="1">
    <source>
        <dbReference type="EMBL" id="MBX44934.1"/>
    </source>
</evidence>
<name>A0A2P2NR89_RHIMU</name>
<reference evidence="1" key="1">
    <citation type="submission" date="2018-02" db="EMBL/GenBank/DDBJ databases">
        <title>Rhizophora mucronata_Transcriptome.</title>
        <authorList>
            <person name="Meera S.P."/>
            <person name="Sreeshan A."/>
            <person name="Augustine A."/>
        </authorList>
    </citation>
    <scope>NUCLEOTIDE SEQUENCE</scope>
    <source>
        <tissue evidence="1">Leaf</tissue>
    </source>
</reference>
<sequence length="31" mass="3844">MTKRLLKNKNFALLNYLFLEIQRLEKIYNSK</sequence>
<proteinExistence type="predicted"/>
<organism evidence="1">
    <name type="scientific">Rhizophora mucronata</name>
    <name type="common">Asiatic mangrove</name>
    <dbReference type="NCBI Taxonomy" id="61149"/>
    <lineage>
        <taxon>Eukaryota</taxon>
        <taxon>Viridiplantae</taxon>
        <taxon>Streptophyta</taxon>
        <taxon>Embryophyta</taxon>
        <taxon>Tracheophyta</taxon>
        <taxon>Spermatophyta</taxon>
        <taxon>Magnoliopsida</taxon>
        <taxon>eudicotyledons</taxon>
        <taxon>Gunneridae</taxon>
        <taxon>Pentapetalae</taxon>
        <taxon>rosids</taxon>
        <taxon>fabids</taxon>
        <taxon>Malpighiales</taxon>
        <taxon>Rhizophoraceae</taxon>
        <taxon>Rhizophora</taxon>
    </lineage>
</organism>
<dbReference type="EMBL" id="GGEC01064450">
    <property type="protein sequence ID" value="MBX44934.1"/>
    <property type="molecule type" value="Transcribed_RNA"/>
</dbReference>
<protein>
    <submittedName>
        <fullName evidence="1">Uncharacterized protein</fullName>
    </submittedName>
</protein>
<accession>A0A2P2NR89</accession>